<dbReference type="InterPro" id="IPR021295">
    <property type="entry name" value="DUF2867"/>
</dbReference>
<name>A0A251X1T3_9RHOB</name>
<dbReference type="Pfam" id="PF11066">
    <property type="entry name" value="DUF2867"/>
    <property type="match status" value="1"/>
</dbReference>
<organism evidence="1 2">
    <name type="scientific">Marivivens niveibacter</name>
    <dbReference type="NCBI Taxonomy" id="1930667"/>
    <lineage>
        <taxon>Bacteria</taxon>
        <taxon>Pseudomonadati</taxon>
        <taxon>Pseudomonadota</taxon>
        <taxon>Alphaproteobacteria</taxon>
        <taxon>Rhodobacterales</taxon>
        <taxon>Paracoccaceae</taxon>
        <taxon>Marivivens group</taxon>
        <taxon>Marivivens</taxon>
    </lineage>
</organism>
<evidence type="ECO:0000313" key="2">
    <source>
        <dbReference type="Proteomes" id="UP000194664"/>
    </source>
</evidence>
<dbReference type="EMBL" id="MSPP01000001">
    <property type="protein sequence ID" value="OUD10531.1"/>
    <property type="molecule type" value="Genomic_DNA"/>
</dbReference>
<dbReference type="AlphaFoldDB" id="A0A251X1T3"/>
<reference evidence="1 2" key="1">
    <citation type="submission" date="2016-12" db="EMBL/GenBank/DDBJ databases">
        <title>The draft genome sequence of HSLHS2.</title>
        <authorList>
            <person name="Hu D."/>
            <person name="Wang L."/>
            <person name="Shao Z."/>
        </authorList>
    </citation>
    <scope>NUCLEOTIDE SEQUENCE [LARGE SCALE GENOMIC DNA]</scope>
    <source>
        <strain evidence="1">MCCC 1A06712</strain>
    </source>
</reference>
<keyword evidence="2" id="KW-1185">Reference proteome</keyword>
<gene>
    <name evidence="1" type="ORF">BVC71_03265</name>
</gene>
<dbReference type="RefSeq" id="WP_086450178.1">
    <property type="nucleotide sequence ID" value="NZ_MSPP01000001.1"/>
</dbReference>
<evidence type="ECO:0000313" key="1">
    <source>
        <dbReference type="EMBL" id="OUD10531.1"/>
    </source>
</evidence>
<proteinExistence type="predicted"/>
<dbReference type="Proteomes" id="UP000194664">
    <property type="component" value="Unassembled WGS sequence"/>
</dbReference>
<comment type="caution">
    <text evidence="1">The sequence shown here is derived from an EMBL/GenBank/DDBJ whole genome shotgun (WGS) entry which is preliminary data.</text>
</comment>
<protein>
    <recommendedName>
        <fullName evidence="3">DUF2867 domain-containing protein</fullName>
    </recommendedName>
</protein>
<evidence type="ECO:0008006" key="3">
    <source>
        <dbReference type="Google" id="ProtNLM"/>
    </source>
</evidence>
<accession>A0A251X1T3</accession>
<dbReference type="OrthoDB" id="7058586at2"/>
<sequence length="163" mass="18562">MYSSFPVDGSNARILAPQSELSFYCPQSVDVPRDITPLQVWNLMMAKPLPFLKTAFLIRDKVSALFGVKQIGGFERRAVDQVEVGEKLDFFLVEYIDDQVMLLTERDKHLDVMTCISVQDRQLTITSSVRTHNAFGRLYMIPVAPAHKLIVRTMLNRLQKAMA</sequence>